<dbReference type="Proteomes" id="UP001139104">
    <property type="component" value="Unassembled WGS sequence"/>
</dbReference>
<comment type="caution">
    <text evidence="4">The sequence shown here is derived from an EMBL/GenBank/DDBJ whole genome shotgun (WGS) entry which is preliminary data.</text>
</comment>
<dbReference type="SUPFAM" id="SSF56349">
    <property type="entry name" value="DNA breaking-rejoining enzymes"/>
    <property type="match status" value="1"/>
</dbReference>
<dbReference type="InterPro" id="IPR013762">
    <property type="entry name" value="Integrase-like_cat_sf"/>
</dbReference>
<keyword evidence="5" id="KW-1185">Reference proteome</keyword>
<evidence type="ECO:0000256" key="1">
    <source>
        <dbReference type="ARBA" id="ARBA00023172"/>
    </source>
</evidence>
<dbReference type="InterPro" id="IPR002104">
    <property type="entry name" value="Integrase_catalytic"/>
</dbReference>
<evidence type="ECO:0000259" key="3">
    <source>
        <dbReference type="PROSITE" id="PS51898"/>
    </source>
</evidence>
<feature type="domain" description="Tyr recombinase" evidence="3">
    <location>
        <begin position="139"/>
        <end position="340"/>
    </location>
</feature>
<dbReference type="PROSITE" id="PS51898">
    <property type="entry name" value="TYR_RECOMBINASE"/>
    <property type="match status" value="1"/>
</dbReference>
<name>A0ABS9Z3P7_9HYPH</name>
<evidence type="ECO:0000313" key="4">
    <source>
        <dbReference type="EMBL" id="MCI4682238.1"/>
    </source>
</evidence>
<proteinExistence type="predicted"/>
<gene>
    <name evidence="4" type="ORF">K2U94_05600</name>
</gene>
<sequence>MRLLKHLPENQWPAADRQAFEAAFRPGDLFDETGGAGARLAEGSRNCIRMGYRRWLGFLHSAHPDDLRKPPADRISLERVRDFIATLSTEMRPSSVALTIQSLCYAARLIAGERDWRWLSAIKARLVARARPIDRFDRLAPPCRTLDFGIELMDTALALPITSRKTRELQYRDGLLLALLSLWPIRRRSLAALTVSRHIEMEAGGVNFLLHPADTKSKRFESFRAPEPLVPYVMRYLKDIRPRLVGPRRHDGLWASHRHGTLTASRLYEIARDRLFKRFGKDMCLHDFRRSAATFLAIDAPEQIGIIPGVLQHASPEVAERHYNLANAIKASQRLAERQASIKDRLRPLTTNVDASETEASARRRPRRTK</sequence>
<reference evidence="4" key="1">
    <citation type="journal article" date="2022" name="ISME J.">
        <title>Identification of active gaseous-alkane degraders at natural gas seeps.</title>
        <authorList>
            <person name="Farhan Ul Haque M."/>
            <person name="Hernandez M."/>
            <person name="Crombie A.T."/>
            <person name="Murrell J.C."/>
        </authorList>
    </citation>
    <scope>NUCLEOTIDE SEQUENCE</scope>
    <source>
        <strain evidence="4">PC2</strain>
    </source>
</reference>
<organism evidence="4 5">
    <name type="scientific">Candidatus Rhodoblastus alkanivorans</name>
    <dbReference type="NCBI Taxonomy" id="2954117"/>
    <lineage>
        <taxon>Bacteria</taxon>
        <taxon>Pseudomonadati</taxon>
        <taxon>Pseudomonadota</taxon>
        <taxon>Alphaproteobacteria</taxon>
        <taxon>Hyphomicrobiales</taxon>
        <taxon>Rhodoblastaceae</taxon>
        <taxon>Rhodoblastus</taxon>
    </lineage>
</organism>
<keyword evidence="1" id="KW-0233">DNA recombination</keyword>
<evidence type="ECO:0000313" key="5">
    <source>
        <dbReference type="Proteomes" id="UP001139104"/>
    </source>
</evidence>
<feature type="compositionally biased region" description="Polar residues" evidence="2">
    <location>
        <begin position="349"/>
        <end position="359"/>
    </location>
</feature>
<dbReference type="EMBL" id="JAIVFP010000001">
    <property type="protein sequence ID" value="MCI4682238.1"/>
    <property type="molecule type" value="Genomic_DNA"/>
</dbReference>
<dbReference type="InterPro" id="IPR011010">
    <property type="entry name" value="DNA_brk_join_enz"/>
</dbReference>
<feature type="region of interest" description="Disordered" evidence="2">
    <location>
        <begin position="342"/>
        <end position="370"/>
    </location>
</feature>
<dbReference type="Gene3D" id="1.10.443.10">
    <property type="entry name" value="Intergrase catalytic core"/>
    <property type="match status" value="1"/>
</dbReference>
<protein>
    <recommendedName>
        <fullName evidence="3">Tyr recombinase domain-containing protein</fullName>
    </recommendedName>
</protein>
<evidence type="ECO:0000256" key="2">
    <source>
        <dbReference type="SAM" id="MobiDB-lite"/>
    </source>
</evidence>
<accession>A0ABS9Z3P7</accession>
<dbReference type="RefSeq" id="WP_243066265.1">
    <property type="nucleotide sequence ID" value="NZ_JAIVFK010000052.1"/>
</dbReference>